<keyword evidence="5" id="KW-0997">Cell inner membrane</keyword>
<dbReference type="InterPro" id="IPR004606">
    <property type="entry name" value="Mop_domain"/>
</dbReference>
<organism evidence="13 14">
    <name type="scientific">Nitratireductor thuwali</name>
    <dbReference type="NCBI Taxonomy" id="2267699"/>
    <lineage>
        <taxon>Bacteria</taxon>
        <taxon>Pseudomonadati</taxon>
        <taxon>Pseudomonadota</taxon>
        <taxon>Alphaproteobacteria</taxon>
        <taxon>Hyphomicrobiales</taxon>
        <taxon>Phyllobacteriaceae</taxon>
        <taxon>Nitratireductor</taxon>
    </lineage>
</organism>
<evidence type="ECO:0000256" key="4">
    <source>
        <dbReference type="ARBA" id="ARBA00022505"/>
    </source>
</evidence>
<dbReference type="Proteomes" id="UP001342418">
    <property type="component" value="Chromosome"/>
</dbReference>
<keyword evidence="7 13" id="KW-0067">ATP-binding</keyword>
<dbReference type="InterPro" id="IPR003439">
    <property type="entry name" value="ABC_transporter-like_ATP-bd"/>
</dbReference>
<evidence type="ECO:0000256" key="9">
    <source>
        <dbReference type="ARBA" id="ARBA00023136"/>
    </source>
</evidence>
<evidence type="ECO:0000256" key="7">
    <source>
        <dbReference type="ARBA" id="ARBA00022840"/>
    </source>
</evidence>
<dbReference type="SUPFAM" id="SSF50331">
    <property type="entry name" value="MOP-like"/>
    <property type="match status" value="1"/>
</dbReference>
<dbReference type="PANTHER" id="PTHR43514:SF4">
    <property type="entry name" value="ABC TRANSPORTER I FAMILY MEMBER 10"/>
    <property type="match status" value="1"/>
</dbReference>
<evidence type="ECO:0000313" key="14">
    <source>
        <dbReference type="Proteomes" id="UP001342418"/>
    </source>
</evidence>
<evidence type="ECO:0000256" key="8">
    <source>
        <dbReference type="ARBA" id="ARBA00022967"/>
    </source>
</evidence>
<dbReference type="InterPro" id="IPR011868">
    <property type="entry name" value="ModC_ABC_ATP-bd"/>
</dbReference>
<dbReference type="Pfam" id="PF03459">
    <property type="entry name" value="TOBE"/>
    <property type="match status" value="1"/>
</dbReference>
<keyword evidence="4 10" id="KW-0500">Molybdenum</keyword>
<evidence type="ECO:0000313" key="13">
    <source>
        <dbReference type="EMBL" id="UUP16855.1"/>
    </source>
</evidence>
<gene>
    <name evidence="13" type="primary">cysA_1</name>
    <name evidence="13" type="ORF">NTH_01303</name>
</gene>
<proteinExistence type="inferred from homology"/>
<dbReference type="PROSITE" id="PS00211">
    <property type="entry name" value="ABC_TRANSPORTER_1"/>
    <property type="match status" value="1"/>
</dbReference>
<dbReference type="SUPFAM" id="SSF52540">
    <property type="entry name" value="P-loop containing nucleoside triphosphate hydrolases"/>
    <property type="match status" value="1"/>
</dbReference>
<keyword evidence="2" id="KW-0813">Transport</keyword>
<feature type="domain" description="ABC transporter" evidence="11">
    <location>
        <begin position="1"/>
        <end position="233"/>
    </location>
</feature>
<sequence>MSKLEVDVTGSAGRFAIRAAFGAGPGVTALFGRSGAGKTTILKMIAGTLRPEAGRIVAGGRVLFDAARGIDLSPQSRNAGFVFQDGRLFPHLSVQRNLTYARWAGRRRATRRFEEIVALLGLETLLDRFPGTLSGGERQRVAIGRALLAEPEILLMDEPLSSLDRQRRGEILPYLEAVAGEALMPVIYVSHEPEEVMRLADHVVVIEDGLIIQTGTPADVLGGAGASYARSSDAPVSLIDGSVAAVREDDETVELTVGSSTIELSGAHMLPGDRVRLRIDAGEVVLATSRHKGLSIRNQLPCRIIGVESRGAIADVAMDFEGQTIFARITSRSARMLALSPGQEIVALVKAVSVERVRPGR</sequence>
<dbReference type="PROSITE" id="PS50893">
    <property type="entry name" value="ABC_TRANSPORTER_2"/>
    <property type="match status" value="1"/>
</dbReference>
<evidence type="ECO:0000256" key="2">
    <source>
        <dbReference type="ARBA" id="ARBA00022448"/>
    </source>
</evidence>
<name>A0ABY5MIH5_9HYPH</name>
<dbReference type="EMBL" id="CP030941">
    <property type="protein sequence ID" value="UUP16855.1"/>
    <property type="molecule type" value="Genomic_DNA"/>
</dbReference>
<reference evidence="13 14" key="1">
    <citation type="submission" date="2018-07" db="EMBL/GenBank/DDBJ databases">
        <title>Genome sequence of Nitratireductor thuwali#1536.</title>
        <authorList>
            <person name="Michoud G."/>
            <person name="Merlino G."/>
            <person name="Sefrji F.O."/>
            <person name="Daffonchio D."/>
        </authorList>
    </citation>
    <scope>NUCLEOTIDE SEQUENCE [LARGE SCALE GENOMIC DNA]</scope>
    <source>
        <strain evidence="14">Nit1536</strain>
    </source>
</reference>
<evidence type="ECO:0000256" key="10">
    <source>
        <dbReference type="PROSITE-ProRule" id="PRU01213"/>
    </source>
</evidence>
<evidence type="ECO:0000256" key="3">
    <source>
        <dbReference type="ARBA" id="ARBA00022475"/>
    </source>
</evidence>
<evidence type="ECO:0000256" key="6">
    <source>
        <dbReference type="ARBA" id="ARBA00022741"/>
    </source>
</evidence>
<evidence type="ECO:0000259" key="11">
    <source>
        <dbReference type="PROSITE" id="PS50893"/>
    </source>
</evidence>
<keyword evidence="8" id="KW-1278">Translocase</keyword>
<dbReference type="InterPro" id="IPR027417">
    <property type="entry name" value="P-loop_NTPase"/>
</dbReference>
<accession>A0ABY5MIH5</accession>
<dbReference type="NCBIfam" id="TIGR02142">
    <property type="entry name" value="modC_ABC"/>
    <property type="match status" value="1"/>
</dbReference>
<feature type="domain" description="Mop" evidence="12">
    <location>
        <begin position="293"/>
        <end position="358"/>
    </location>
</feature>
<dbReference type="Gene3D" id="3.40.50.300">
    <property type="entry name" value="P-loop containing nucleotide triphosphate hydrolases"/>
    <property type="match status" value="1"/>
</dbReference>
<keyword evidence="14" id="KW-1185">Reference proteome</keyword>
<keyword evidence="6" id="KW-0547">Nucleotide-binding</keyword>
<dbReference type="InterPro" id="IPR008995">
    <property type="entry name" value="Mo/tungstate-bd_C_term_dom"/>
</dbReference>
<dbReference type="InterPro" id="IPR050334">
    <property type="entry name" value="Molybdenum_import_ModC"/>
</dbReference>
<keyword evidence="9" id="KW-0472">Membrane</keyword>
<dbReference type="SMART" id="SM00382">
    <property type="entry name" value="AAA"/>
    <property type="match status" value="1"/>
</dbReference>
<keyword evidence="3" id="KW-1003">Cell membrane</keyword>
<dbReference type="PANTHER" id="PTHR43514">
    <property type="entry name" value="ABC TRANSPORTER I FAMILY MEMBER 10"/>
    <property type="match status" value="1"/>
</dbReference>
<dbReference type="GO" id="GO:0005524">
    <property type="term" value="F:ATP binding"/>
    <property type="evidence" value="ECO:0007669"/>
    <property type="project" value="UniProtKB-KW"/>
</dbReference>
<dbReference type="PROSITE" id="PS51866">
    <property type="entry name" value="MOP"/>
    <property type="match status" value="1"/>
</dbReference>
<evidence type="ECO:0000259" key="12">
    <source>
        <dbReference type="PROSITE" id="PS51866"/>
    </source>
</evidence>
<dbReference type="InterPro" id="IPR003593">
    <property type="entry name" value="AAA+_ATPase"/>
</dbReference>
<dbReference type="InterPro" id="IPR017871">
    <property type="entry name" value="ABC_transporter-like_CS"/>
</dbReference>
<evidence type="ECO:0000256" key="5">
    <source>
        <dbReference type="ARBA" id="ARBA00022519"/>
    </source>
</evidence>
<dbReference type="Pfam" id="PF00005">
    <property type="entry name" value="ABC_tran"/>
    <property type="match status" value="1"/>
</dbReference>
<comment type="similarity">
    <text evidence="1">Belongs to the ABC transporter superfamily.</text>
</comment>
<evidence type="ECO:0000256" key="1">
    <source>
        <dbReference type="ARBA" id="ARBA00005417"/>
    </source>
</evidence>
<protein>
    <submittedName>
        <fullName evidence="13">Sulfate/thiosulfate import ATP-binding protein CysA</fullName>
    </submittedName>
</protein>
<dbReference type="Gene3D" id="2.40.50.100">
    <property type="match status" value="1"/>
</dbReference>
<dbReference type="RefSeq" id="WP_338529251.1">
    <property type="nucleotide sequence ID" value="NZ_CP030941.1"/>
</dbReference>
<dbReference type="InterPro" id="IPR005116">
    <property type="entry name" value="Transp-assoc_OB_typ1"/>
</dbReference>